<accession>A0A3M2IPC8</accession>
<dbReference type="PANTHER" id="PTHR46233">
    <property type="entry name" value="HYDROXYACYLGLUTATHIONE HYDROLASE GLOC"/>
    <property type="match status" value="1"/>
</dbReference>
<feature type="domain" description="Metallo-beta-lactamase" evidence="5">
    <location>
        <begin position="10"/>
        <end position="92"/>
    </location>
</feature>
<protein>
    <submittedName>
        <fullName evidence="6">MBL fold metallo-hydrolase</fullName>
    </submittedName>
</protein>
<dbReference type="CDD" id="cd06262">
    <property type="entry name" value="metallo-hydrolase-like_MBL-fold"/>
    <property type="match status" value="1"/>
</dbReference>
<keyword evidence="2" id="KW-0479">Metal-binding</keyword>
<dbReference type="PANTHER" id="PTHR46233:SF3">
    <property type="entry name" value="HYDROXYACYLGLUTATHIONE HYDROLASE GLOC"/>
    <property type="match status" value="1"/>
</dbReference>
<dbReference type="Gene3D" id="3.60.15.10">
    <property type="entry name" value="Ribonuclease Z/Hydroxyacylglutathione hydrolase-like"/>
    <property type="match status" value="1"/>
</dbReference>
<evidence type="ECO:0000259" key="5">
    <source>
        <dbReference type="Pfam" id="PF00753"/>
    </source>
</evidence>
<sequence>MRILGVTAPVFAATCWLVVADDGTCVVVDPGAGVAPAVAGLVAEHDLRVVGVLATHGHADHVWDAAAVAGAAGAPLRLHAADAHRLADPWGTLGEAA</sequence>
<keyword evidence="3 6" id="KW-0378">Hydrolase</keyword>
<dbReference type="SUPFAM" id="SSF56281">
    <property type="entry name" value="Metallo-hydrolase/oxidoreductase"/>
    <property type="match status" value="1"/>
</dbReference>
<dbReference type="Proteomes" id="UP000269289">
    <property type="component" value="Unassembled WGS sequence"/>
</dbReference>
<evidence type="ECO:0000313" key="6">
    <source>
        <dbReference type="EMBL" id="RMI01013.1"/>
    </source>
</evidence>
<proteinExistence type="predicted"/>
<dbReference type="EMBL" id="RFFI01000256">
    <property type="protein sequence ID" value="RMI01013.1"/>
    <property type="molecule type" value="Genomic_DNA"/>
</dbReference>
<name>A0A3M2IPC8_9CELL</name>
<dbReference type="RefSeq" id="WP_147463659.1">
    <property type="nucleotide sequence ID" value="NZ_RFFI01000256.1"/>
</dbReference>
<evidence type="ECO:0000256" key="1">
    <source>
        <dbReference type="ARBA" id="ARBA00001947"/>
    </source>
</evidence>
<dbReference type="InterPro" id="IPR036866">
    <property type="entry name" value="RibonucZ/Hydroxyglut_hydro"/>
</dbReference>
<reference evidence="6 7" key="1">
    <citation type="submission" date="2018-10" db="EMBL/GenBank/DDBJ databases">
        <title>Isolation, diversity and antifungal activity of actinobacteria from wheat.</title>
        <authorList>
            <person name="Han C."/>
        </authorList>
    </citation>
    <scope>NUCLEOTIDE SEQUENCE [LARGE SCALE GENOMIC DNA]</scope>
    <source>
        <strain evidence="6 7">NEAU-YY56</strain>
    </source>
</reference>
<feature type="non-terminal residue" evidence="6">
    <location>
        <position position="97"/>
    </location>
</feature>
<dbReference type="InterPro" id="IPR001279">
    <property type="entry name" value="Metallo-B-lactamas"/>
</dbReference>
<evidence type="ECO:0000256" key="4">
    <source>
        <dbReference type="ARBA" id="ARBA00022833"/>
    </source>
</evidence>
<dbReference type="AlphaFoldDB" id="A0A3M2IPC8"/>
<gene>
    <name evidence="6" type="ORF">EBM89_20690</name>
</gene>
<dbReference type="GO" id="GO:0016787">
    <property type="term" value="F:hydrolase activity"/>
    <property type="evidence" value="ECO:0007669"/>
    <property type="project" value="UniProtKB-KW"/>
</dbReference>
<dbReference type="InterPro" id="IPR051453">
    <property type="entry name" value="MBL_Glyoxalase_II"/>
</dbReference>
<comment type="caution">
    <text evidence="6">The sequence shown here is derived from an EMBL/GenBank/DDBJ whole genome shotgun (WGS) entry which is preliminary data.</text>
</comment>
<evidence type="ECO:0000313" key="7">
    <source>
        <dbReference type="Proteomes" id="UP000269289"/>
    </source>
</evidence>
<keyword evidence="7" id="KW-1185">Reference proteome</keyword>
<comment type="cofactor">
    <cofactor evidence="1">
        <name>Zn(2+)</name>
        <dbReference type="ChEBI" id="CHEBI:29105"/>
    </cofactor>
</comment>
<dbReference type="Pfam" id="PF00753">
    <property type="entry name" value="Lactamase_B"/>
    <property type="match status" value="1"/>
</dbReference>
<keyword evidence="4" id="KW-0862">Zinc</keyword>
<evidence type="ECO:0000256" key="3">
    <source>
        <dbReference type="ARBA" id="ARBA00022801"/>
    </source>
</evidence>
<organism evidence="6 7">
    <name type="scientific">Cellulomonas triticagri</name>
    <dbReference type="NCBI Taxonomy" id="2483352"/>
    <lineage>
        <taxon>Bacteria</taxon>
        <taxon>Bacillati</taxon>
        <taxon>Actinomycetota</taxon>
        <taxon>Actinomycetes</taxon>
        <taxon>Micrococcales</taxon>
        <taxon>Cellulomonadaceae</taxon>
        <taxon>Cellulomonas</taxon>
    </lineage>
</organism>
<evidence type="ECO:0000256" key="2">
    <source>
        <dbReference type="ARBA" id="ARBA00022723"/>
    </source>
</evidence>
<dbReference type="GO" id="GO:0046872">
    <property type="term" value="F:metal ion binding"/>
    <property type="evidence" value="ECO:0007669"/>
    <property type="project" value="UniProtKB-KW"/>
</dbReference>